<dbReference type="SMART" id="SM00342">
    <property type="entry name" value="HTH_ARAC"/>
    <property type="match status" value="1"/>
</dbReference>
<proteinExistence type="predicted"/>
<reference evidence="5 6" key="1">
    <citation type="journal article" date="2019" name="Int. J. Syst. Evol. Microbiol.">
        <title>The Global Catalogue of Microorganisms (GCM) 10K type strain sequencing project: providing services to taxonomists for standard genome sequencing and annotation.</title>
        <authorList>
            <consortium name="The Broad Institute Genomics Platform"/>
            <consortium name="The Broad Institute Genome Sequencing Center for Infectious Disease"/>
            <person name="Wu L."/>
            <person name="Ma J."/>
        </authorList>
    </citation>
    <scope>NUCLEOTIDE SEQUENCE [LARGE SCALE GENOMIC DNA]</scope>
    <source>
        <strain evidence="5 6">JCM 14735</strain>
    </source>
</reference>
<dbReference type="InterPro" id="IPR032687">
    <property type="entry name" value="AraC-type_N"/>
</dbReference>
<keyword evidence="2" id="KW-0238">DNA-binding</keyword>
<dbReference type="SUPFAM" id="SSF46689">
    <property type="entry name" value="Homeodomain-like"/>
    <property type="match status" value="1"/>
</dbReference>
<dbReference type="Proteomes" id="UP001501204">
    <property type="component" value="Unassembled WGS sequence"/>
</dbReference>
<sequence>MTLGDMTVIRSAGLRGFRAAVAELGGDAEALADAAGLPRAALDTDDLLVPERAVGRVLETAARELGCPGLGLRVAARQDPGVLGPLALAARHSETVRDALECASRYLFVHAPSLELALVRDPYGARGVTAVRYGGPAPAARGDGHVSPQGTDLGLGLLHRALTSLVGGRYGLRAVELDHRPAAPLQAYEEFFGAPVRTGRPEVLLRIPTSTLARPLHGDARVRQVALAFLDAQLPGPGAAWAPRVRGVLVQLLGTAAPELEAVARVLDLHPRTLQRRLAEEGTTFAAVLDEARRSAALRWLSTTDVPLSQIAGLVGLSESSALTRCARRWWGAPPRDVRRGVARAG</sequence>
<keyword evidence="3" id="KW-0804">Transcription</keyword>
<evidence type="ECO:0000256" key="1">
    <source>
        <dbReference type="ARBA" id="ARBA00023015"/>
    </source>
</evidence>
<accession>A0ABN2KZJ6</accession>
<dbReference type="Pfam" id="PF12833">
    <property type="entry name" value="HTH_18"/>
    <property type="match status" value="1"/>
</dbReference>
<dbReference type="Gene3D" id="1.10.10.60">
    <property type="entry name" value="Homeodomain-like"/>
    <property type="match status" value="1"/>
</dbReference>
<dbReference type="PANTHER" id="PTHR47894">
    <property type="entry name" value="HTH-TYPE TRANSCRIPTIONAL REGULATOR GADX"/>
    <property type="match status" value="1"/>
</dbReference>
<comment type="caution">
    <text evidence="5">The sequence shown here is derived from an EMBL/GenBank/DDBJ whole genome shotgun (WGS) entry which is preliminary data.</text>
</comment>
<name>A0ABN2KZJ6_9MICC</name>
<organism evidence="5 6">
    <name type="scientific">Kocuria aegyptia</name>
    <dbReference type="NCBI Taxonomy" id="330943"/>
    <lineage>
        <taxon>Bacteria</taxon>
        <taxon>Bacillati</taxon>
        <taxon>Actinomycetota</taxon>
        <taxon>Actinomycetes</taxon>
        <taxon>Micrococcales</taxon>
        <taxon>Micrococcaceae</taxon>
        <taxon>Kocuria</taxon>
    </lineage>
</organism>
<dbReference type="InterPro" id="IPR009057">
    <property type="entry name" value="Homeodomain-like_sf"/>
</dbReference>
<protein>
    <submittedName>
        <fullName evidence="5">AraC family transcriptional regulator</fullName>
    </submittedName>
</protein>
<gene>
    <name evidence="5" type="ORF">GCM10009767_30230</name>
</gene>
<keyword evidence="1" id="KW-0805">Transcription regulation</keyword>
<dbReference type="PANTHER" id="PTHR47894:SF4">
    <property type="entry name" value="HTH-TYPE TRANSCRIPTIONAL REGULATOR GADX"/>
    <property type="match status" value="1"/>
</dbReference>
<feature type="domain" description="HTH araC/xylS-type" evidence="4">
    <location>
        <begin position="243"/>
        <end position="341"/>
    </location>
</feature>
<evidence type="ECO:0000256" key="3">
    <source>
        <dbReference type="ARBA" id="ARBA00023163"/>
    </source>
</evidence>
<evidence type="ECO:0000256" key="2">
    <source>
        <dbReference type="ARBA" id="ARBA00023125"/>
    </source>
</evidence>
<evidence type="ECO:0000313" key="6">
    <source>
        <dbReference type="Proteomes" id="UP001501204"/>
    </source>
</evidence>
<dbReference type="EMBL" id="BAAAOA010000046">
    <property type="protein sequence ID" value="GAA1770323.1"/>
    <property type="molecule type" value="Genomic_DNA"/>
</dbReference>
<evidence type="ECO:0000313" key="5">
    <source>
        <dbReference type="EMBL" id="GAA1770323.1"/>
    </source>
</evidence>
<dbReference type="PROSITE" id="PS01124">
    <property type="entry name" value="HTH_ARAC_FAMILY_2"/>
    <property type="match status" value="1"/>
</dbReference>
<dbReference type="Pfam" id="PF12625">
    <property type="entry name" value="Arabinose_bd"/>
    <property type="match status" value="1"/>
</dbReference>
<evidence type="ECO:0000259" key="4">
    <source>
        <dbReference type="PROSITE" id="PS01124"/>
    </source>
</evidence>
<keyword evidence="6" id="KW-1185">Reference proteome</keyword>
<dbReference type="InterPro" id="IPR018060">
    <property type="entry name" value="HTH_AraC"/>
</dbReference>